<reference evidence="3" key="4">
    <citation type="submission" date="2019-07" db="EMBL/GenBank/DDBJ databases">
        <authorList>
            <person name="Seetharam A."/>
            <person name="Woodhouse M."/>
            <person name="Cannon E."/>
        </authorList>
    </citation>
    <scope>NUCLEOTIDE SEQUENCE [LARGE SCALE GENOMIC DNA]</scope>
    <source>
        <strain evidence="3">cv. B73</strain>
    </source>
</reference>
<reference evidence="4" key="3">
    <citation type="submission" date="2015-12" db="EMBL/GenBank/DDBJ databases">
        <title>Update maize B73 reference genome by single molecule sequencing technologies.</title>
        <authorList>
            <consortium name="Maize Genome Sequencing Project"/>
            <person name="Ware D."/>
        </authorList>
    </citation>
    <scope>NUCLEOTIDE SEQUENCE [LARGE SCALE GENOMIC DNA]</scope>
    <source>
        <strain evidence="4">cv. B73</strain>
    </source>
</reference>
<reference evidence="3" key="5">
    <citation type="submission" date="2021-05" db="UniProtKB">
        <authorList>
            <consortium name="EnsemblPlants"/>
        </authorList>
    </citation>
    <scope>IDENTIFICATION</scope>
    <source>
        <strain evidence="3">cv. B73</strain>
    </source>
</reference>
<evidence type="ECO:0000313" key="4">
    <source>
        <dbReference type="Proteomes" id="UP000007305"/>
    </source>
</evidence>
<dbReference type="Gramene" id="Zm00001eb065210_T001">
    <property type="protein sequence ID" value="Zm00001eb065210_P001"/>
    <property type="gene ID" value="Zm00001eb065210"/>
</dbReference>
<evidence type="ECO:0000313" key="3">
    <source>
        <dbReference type="EnsemblPlants" id="Zm00001eb065210_P001"/>
    </source>
</evidence>
<evidence type="ECO:0000256" key="1">
    <source>
        <dbReference type="SAM" id="MobiDB-lite"/>
    </source>
</evidence>
<dbReference type="EnsemblPlants" id="Zm00001eb065210_T001">
    <property type="protein sequence ID" value="Zm00001eb065210_P001"/>
    <property type="gene ID" value="Zm00001eb065210"/>
</dbReference>
<organism evidence="2">
    <name type="scientific">Zea mays</name>
    <name type="common">Maize</name>
    <dbReference type="NCBI Taxonomy" id="4577"/>
    <lineage>
        <taxon>Eukaryota</taxon>
        <taxon>Viridiplantae</taxon>
        <taxon>Streptophyta</taxon>
        <taxon>Embryophyta</taxon>
        <taxon>Tracheophyta</taxon>
        <taxon>Spermatophyta</taxon>
        <taxon>Magnoliopsida</taxon>
        <taxon>Liliopsida</taxon>
        <taxon>Poales</taxon>
        <taxon>Poaceae</taxon>
        <taxon>PACMAD clade</taxon>
        <taxon>Panicoideae</taxon>
        <taxon>Andropogonodae</taxon>
        <taxon>Andropogoneae</taxon>
        <taxon>Tripsacinae</taxon>
        <taxon>Zea</taxon>
    </lineage>
</organism>
<keyword evidence="4" id="KW-1185">Reference proteome</keyword>
<proteinExistence type="evidence at transcript level"/>
<name>C4J3Q9_MAIZE</name>
<feature type="region of interest" description="Disordered" evidence="1">
    <location>
        <begin position="172"/>
        <end position="203"/>
    </location>
</feature>
<feature type="region of interest" description="Disordered" evidence="1">
    <location>
        <begin position="25"/>
        <end position="53"/>
    </location>
</feature>
<reference evidence="2" key="2">
    <citation type="submission" date="2012-06" db="EMBL/GenBank/DDBJ databases">
        <authorList>
            <person name="Yu Y."/>
            <person name="Currie J."/>
            <person name="Lomeli R."/>
            <person name="Angelova A."/>
            <person name="Collura K."/>
            <person name="Wissotski M."/>
            <person name="Campos D."/>
            <person name="Kudrna D."/>
            <person name="Golser W."/>
            <person name="Ashely E."/>
            <person name="Descour A."/>
            <person name="Fernandes J."/>
            <person name="Soderlund C."/>
            <person name="Walbot V."/>
        </authorList>
    </citation>
    <scope>NUCLEOTIDE SEQUENCE</scope>
    <source>
        <strain evidence="2">B73</strain>
    </source>
</reference>
<evidence type="ECO:0000313" key="2">
    <source>
        <dbReference type="EMBL" id="ACR35809.1"/>
    </source>
</evidence>
<protein>
    <submittedName>
        <fullName evidence="2 3">Uncharacterized protein</fullName>
    </submittedName>
</protein>
<dbReference type="FunCoup" id="C4J3Q9">
    <property type="interactions" value="473"/>
</dbReference>
<accession>C4J3Q9</accession>
<dbReference type="EMBL" id="BT085456">
    <property type="protein sequence ID" value="ACR35809.1"/>
    <property type="molecule type" value="mRNA"/>
</dbReference>
<dbReference type="AlphaFoldDB" id="C4J3Q9"/>
<sequence>MQMMQSQQPEPLHPVCNALSEAVHVTRRHRQRDTHLHASTSNTRVRHGDGAGLGHRHHVHLLRPAESKVEVVDAEPGRSGHGQHPLGRGLLHPRHARVPPLLRPLAHLLLQRRRHRRARREQPRDAPGGHLVRPRPRDGRAAAVAQVLLRDGGRLQARALVHGEEEVAPLCRRRRRPSGSAVAGPDEAVGGEDRRAPGRRHHATPRRLVGDRALDALQKLLGQRERGQGLVLAGILRLAQHELKVVLGHHGRHASEVHVVQAPGVRDEFPVDDGGRGDDEMTVLICSCGCGGGPCVEEVRGPCAVAGGVVDGDADREAPAAEQQRGLHGEHGAALRQVRRERGELGHLHGDGVVGDEVVDVHVVLRGGEGDGVAGAVAQLVAAVIGGRHADVAGHRVEGAEGLGEGGPETGENGGDVGVRGEAVQEDALHGREVQPLDVEEGERDGARRQCGSSCRRHQGRVDDAETLLLLLVVAGSLSCSCSCRCCRH</sequence>
<feature type="region of interest" description="Disordered" evidence="1">
    <location>
        <begin position="113"/>
        <end position="139"/>
    </location>
</feature>
<reference evidence="2" key="1">
    <citation type="journal article" date="2009" name="PLoS Genet.">
        <title>Sequencing, mapping, and analysis of 27,455 maize full-length cDNAs.</title>
        <authorList>
            <person name="Soderlund C."/>
            <person name="Descour A."/>
            <person name="Kudrna D."/>
            <person name="Bomhoff M."/>
            <person name="Boyd L."/>
            <person name="Currie J."/>
            <person name="Angelova A."/>
            <person name="Collura K."/>
            <person name="Wissotski M."/>
            <person name="Ashley E."/>
            <person name="Morrow D."/>
            <person name="Fernandes J."/>
            <person name="Walbot V."/>
            <person name="Yu Y."/>
        </authorList>
    </citation>
    <scope>NUCLEOTIDE SEQUENCE</scope>
    <source>
        <strain evidence="2">B73</strain>
    </source>
</reference>
<dbReference type="Proteomes" id="UP000007305">
    <property type="component" value="Chromosome 1"/>
</dbReference>